<sequence>MSDAISLFVSARFNGPPGMGNGGFSAGLAAQLIDGPAEVSLRASVPLDTPLSLVPTQGEHAYECRQGDQIVMTASRAAPLAPLPSPPPSLAIARKGRDHYPPVETHAFPACFVCGPARTDDGLCIFTGKPDGFDGVADTWTPSEAFADKTGQIRREVLWAALDCPGAFAIGFEDRPMVLARIIAEIHARPRAGEEVIVAAWHLYDEGRKHGAATGLFSADGTLLAQSEQLWIDLKPPVTAA</sequence>
<dbReference type="EMBL" id="ARYL01000011">
    <property type="protein sequence ID" value="KDA02800.1"/>
    <property type="molecule type" value="Genomic_DNA"/>
</dbReference>
<dbReference type="AlphaFoldDB" id="A0A059G897"/>
<evidence type="ECO:0000313" key="1">
    <source>
        <dbReference type="EMBL" id="KDA02800.1"/>
    </source>
</evidence>
<dbReference type="InterPro" id="IPR029069">
    <property type="entry name" value="HotDog_dom_sf"/>
</dbReference>
<dbReference type="Proteomes" id="UP000024942">
    <property type="component" value="Unassembled WGS sequence"/>
</dbReference>
<comment type="caution">
    <text evidence="1">The sequence shown here is derived from an EMBL/GenBank/DDBJ whole genome shotgun (WGS) entry which is preliminary data.</text>
</comment>
<protein>
    <recommendedName>
        <fullName evidence="3">Thioesterase family protein</fullName>
    </recommendedName>
</protein>
<reference evidence="1 2" key="1">
    <citation type="journal article" date="2014" name="Antonie Van Leeuwenhoek">
        <title>Hyphomonas beringensis sp. nov. and Hyphomonas chukchiensis sp. nov., isolated from surface seawater of the Bering Sea and Chukchi Sea.</title>
        <authorList>
            <person name="Li C."/>
            <person name="Lai Q."/>
            <person name="Li G."/>
            <person name="Dong C."/>
            <person name="Wang J."/>
            <person name="Liao Y."/>
            <person name="Shao Z."/>
        </authorList>
    </citation>
    <scope>NUCLEOTIDE SEQUENCE [LARGE SCALE GENOMIC DNA]</scope>
    <source>
        <strain evidence="1 2">SCH89</strain>
    </source>
</reference>
<proteinExistence type="predicted"/>
<dbReference type="PATRIC" id="fig|1280953.3.peg.1796"/>
<name>A0A059G897_9PROT</name>
<evidence type="ECO:0008006" key="3">
    <source>
        <dbReference type="Google" id="ProtNLM"/>
    </source>
</evidence>
<dbReference type="Gene3D" id="3.10.129.10">
    <property type="entry name" value="Hotdog Thioesterase"/>
    <property type="match status" value="1"/>
</dbReference>
<dbReference type="eggNOG" id="COG0824">
    <property type="taxonomic scope" value="Bacteria"/>
</dbReference>
<dbReference type="OrthoDB" id="5495835at2"/>
<dbReference type="SUPFAM" id="SSF54637">
    <property type="entry name" value="Thioesterase/thiol ester dehydrase-isomerase"/>
    <property type="match status" value="1"/>
</dbReference>
<keyword evidence="2" id="KW-1185">Reference proteome</keyword>
<dbReference type="RefSeq" id="WP_051624671.1">
    <property type="nucleotide sequence ID" value="NZ_ARYL01000011.1"/>
</dbReference>
<evidence type="ECO:0000313" key="2">
    <source>
        <dbReference type="Proteomes" id="UP000024942"/>
    </source>
</evidence>
<gene>
    <name evidence="1" type="ORF">HOC_08889</name>
</gene>
<dbReference type="STRING" id="1280953.HOC_08889"/>
<organism evidence="1 2">
    <name type="scientific">Hyphomonas oceanitis SCH89</name>
    <dbReference type="NCBI Taxonomy" id="1280953"/>
    <lineage>
        <taxon>Bacteria</taxon>
        <taxon>Pseudomonadati</taxon>
        <taxon>Pseudomonadota</taxon>
        <taxon>Alphaproteobacteria</taxon>
        <taxon>Hyphomonadales</taxon>
        <taxon>Hyphomonadaceae</taxon>
        <taxon>Hyphomonas</taxon>
    </lineage>
</organism>
<accession>A0A059G897</accession>